<keyword evidence="4" id="KW-1185">Reference proteome</keyword>
<dbReference type="AlphaFoldDB" id="A0AA36JGU5"/>
<feature type="region of interest" description="Disordered" evidence="2">
    <location>
        <begin position="331"/>
        <end position="350"/>
    </location>
</feature>
<reference evidence="3" key="1">
    <citation type="submission" date="2023-08" db="EMBL/GenBank/DDBJ databases">
        <authorList>
            <person name="Chen Y."/>
            <person name="Shah S."/>
            <person name="Dougan E. K."/>
            <person name="Thang M."/>
            <person name="Chan C."/>
        </authorList>
    </citation>
    <scope>NUCLEOTIDE SEQUENCE</scope>
</reference>
<organism evidence="3 4">
    <name type="scientific">Effrenium voratum</name>
    <dbReference type="NCBI Taxonomy" id="2562239"/>
    <lineage>
        <taxon>Eukaryota</taxon>
        <taxon>Sar</taxon>
        <taxon>Alveolata</taxon>
        <taxon>Dinophyceae</taxon>
        <taxon>Suessiales</taxon>
        <taxon>Symbiodiniaceae</taxon>
        <taxon>Effrenium</taxon>
    </lineage>
</organism>
<accession>A0AA36JGU5</accession>
<dbReference type="Gene3D" id="1.10.287.2610">
    <property type="match status" value="1"/>
</dbReference>
<comment type="caution">
    <text evidence="3">The sequence shown here is derived from an EMBL/GenBank/DDBJ whole genome shotgun (WGS) entry which is preliminary data.</text>
</comment>
<name>A0AA36JGU5_9DINO</name>
<evidence type="ECO:0000313" key="4">
    <source>
        <dbReference type="Proteomes" id="UP001178507"/>
    </source>
</evidence>
<feature type="coiled-coil region" evidence="1">
    <location>
        <begin position="359"/>
        <end position="407"/>
    </location>
</feature>
<sequence length="413" mass="47801">MRRIYPQVLQTEQAIQELRWEISEFEAQSKEQHAELNQASHQIQDLRSSLGAVERRKAVRRDAIANSRAESRQLEAETSEARSDERRIKEQLGSFAKETEVHRHLLQRAAAVRRNWLEEQQSNELSAQLLRQDATGLRDRCGSTQQELEVVERENDGLESELDGALFHSIRQRRFTAMEETEASTQFDNTCEAKALNSHGQRQLEGLQSCREYLTERLRNMVQARRDGDALDLRLAENWDQHNSLQYSWRQLCQTVQVRSLVLEEVNSDHAQLSRKLEESECQADLAEEEARSLTRQKEEQHAMCRGEEEEVASAEAKMRQVEEMLQGEHREAEAEVQAASGHRAGQSEKVDKLQAHISDNLQSQLKGLDDENRHLQSRIAFFEKDTEDLLAQNEELERTMEEVKKKMNCTIS</sequence>
<feature type="coiled-coil region" evidence="1">
    <location>
        <begin position="8"/>
        <end position="84"/>
    </location>
</feature>
<keyword evidence="1" id="KW-0175">Coiled coil</keyword>
<evidence type="ECO:0000313" key="3">
    <source>
        <dbReference type="EMBL" id="CAJ1405978.1"/>
    </source>
</evidence>
<evidence type="ECO:0000256" key="1">
    <source>
        <dbReference type="SAM" id="Coils"/>
    </source>
</evidence>
<gene>
    <name evidence="3" type="ORF">EVOR1521_LOCUS28052</name>
</gene>
<protein>
    <submittedName>
        <fullName evidence="3">Uncharacterized protein</fullName>
    </submittedName>
</protein>
<dbReference type="Proteomes" id="UP001178507">
    <property type="component" value="Unassembled WGS sequence"/>
</dbReference>
<dbReference type="EMBL" id="CAUJNA010003610">
    <property type="protein sequence ID" value="CAJ1405978.1"/>
    <property type="molecule type" value="Genomic_DNA"/>
</dbReference>
<proteinExistence type="predicted"/>
<evidence type="ECO:0000256" key="2">
    <source>
        <dbReference type="SAM" id="MobiDB-lite"/>
    </source>
</evidence>